<feature type="transmembrane region" description="Helical" evidence="5">
    <location>
        <begin position="227"/>
        <end position="247"/>
    </location>
</feature>
<keyword evidence="2 5" id="KW-0812">Transmembrane</keyword>
<comment type="subcellular location">
    <subcellularLocation>
        <location evidence="1">Membrane</location>
        <topology evidence="1">Multi-pass membrane protein</topology>
    </subcellularLocation>
</comment>
<proteinExistence type="predicted"/>
<comment type="caution">
    <text evidence="7">The sequence shown here is derived from an EMBL/GenBank/DDBJ whole genome shotgun (WGS) entry which is preliminary data.</text>
</comment>
<feature type="transmembrane region" description="Helical" evidence="5">
    <location>
        <begin position="174"/>
        <end position="191"/>
    </location>
</feature>
<feature type="transmembrane region" description="Helical" evidence="5">
    <location>
        <begin position="139"/>
        <end position="162"/>
    </location>
</feature>
<evidence type="ECO:0000256" key="2">
    <source>
        <dbReference type="ARBA" id="ARBA00022692"/>
    </source>
</evidence>
<evidence type="ECO:0000313" key="8">
    <source>
        <dbReference type="Proteomes" id="UP000320235"/>
    </source>
</evidence>
<dbReference type="RefSeq" id="WP_141894136.1">
    <property type="nucleotide sequence ID" value="NZ_BAABLH010000005.1"/>
</dbReference>
<sequence>MRRVRAPQVIGAAALLEARMLRRSPAELFAVWLVPLQTLGYLAIFRFSGRADLDAYAVLAPAVIALWALALLRSGEIIANERDNQSLEAIAAAPARLELVMIGRVAVITLASWVALPLSALTGWVFFGVVPVVADPGVFALTYVAMSLATVATALLFAVFFVNSRSPRIFQNSLSYPFYVLGGVLVPIALYPEWVQVLARGVYLSWSADLLRASATGVGLQGWPWRLAVILGLAAVTSVVAHVLLGLTMRNARREGKLGLT</sequence>
<dbReference type="Proteomes" id="UP000320235">
    <property type="component" value="Unassembled WGS sequence"/>
</dbReference>
<dbReference type="AlphaFoldDB" id="A0A543F1X5"/>
<dbReference type="PANTHER" id="PTHR43027:SF1">
    <property type="entry name" value="DOXORUBICIN RESISTANCE ABC TRANSPORTER PERMEASE PROTEIN DRRC-RELATED"/>
    <property type="match status" value="1"/>
</dbReference>
<dbReference type="OrthoDB" id="9255971at2"/>
<name>A0A543F1X5_9MICO</name>
<feature type="transmembrane region" description="Helical" evidence="5">
    <location>
        <begin position="28"/>
        <end position="47"/>
    </location>
</feature>
<evidence type="ECO:0000256" key="5">
    <source>
        <dbReference type="SAM" id="Phobius"/>
    </source>
</evidence>
<gene>
    <name evidence="7" type="ORF">FB391_1863</name>
</gene>
<dbReference type="InterPro" id="IPR052902">
    <property type="entry name" value="ABC-2_transporter"/>
</dbReference>
<dbReference type="InterPro" id="IPR013525">
    <property type="entry name" value="ABC2_TM"/>
</dbReference>
<keyword evidence="4 5" id="KW-0472">Membrane</keyword>
<feature type="transmembrane region" description="Helical" evidence="5">
    <location>
        <begin position="105"/>
        <end position="127"/>
    </location>
</feature>
<reference evidence="7 8" key="1">
    <citation type="submission" date="2019-06" db="EMBL/GenBank/DDBJ databases">
        <title>Sequencing the genomes of 1000 actinobacteria strains.</title>
        <authorList>
            <person name="Klenk H.-P."/>
        </authorList>
    </citation>
    <scope>NUCLEOTIDE SEQUENCE [LARGE SCALE GENOMIC DNA]</scope>
    <source>
        <strain evidence="7 8">DSM 105492</strain>
    </source>
</reference>
<feature type="domain" description="ABC-2 type transporter transmembrane" evidence="6">
    <location>
        <begin position="70"/>
        <end position="213"/>
    </location>
</feature>
<dbReference type="GO" id="GO:0016020">
    <property type="term" value="C:membrane"/>
    <property type="evidence" value="ECO:0007669"/>
    <property type="project" value="UniProtKB-SubCell"/>
</dbReference>
<protein>
    <submittedName>
        <fullName evidence="7">ABC-2 type transport system permease protein</fullName>
    </submittedName>
</protein>
<evidence type="ECO:0000256" key="3">
    <source>
        <dbReference type="ARBA" id="ARBA00022989"/>
    </source>
</evidence>
<evidence type="ECO:0000259" key="6">
    <source>
        <dbReference type="Pfam" id="PF01061"/>
    </source>
</evidence>
<dbReference type="PANTHER" id="PTHR43027">
    <property type="entry name" value="DOXORUBICIN RESISTANCE ABC TRANSPORTER PERMEASE PROTEIN DRRC-RELATED"/>
    <property type="match status" value="1"/>
</dbReference>
<dbReference type="Pfam" id="PF01061">
    <property type="entry name" value="ABC2_membrane"/>
    <property type="match status" value="1"/>
</dbReference>
<keyword evidence="8" id="KW-1185">Reference proteome</keyword>
<dbReference type="EMBL" id="VFPE01000002">
    <property type="protein sequence ID" value="TQM27832.1"/>
    <property type="molecule type" value="Genomic_DNA"/>
</dbReference>
<dbReference type="GO" id="GO:0140359">
    <property type="term" value="F:ABC-type transporter activity"/>
    <property type="evidence" value="ECO:0007669"/>
    <property type="project" value="InterPro"/>
</dbReference>
<organism evidence="7 8">
    <name type="scientific">Microbacterium kyungheense</name>
    <dbReference type="NCBI Taxonomy" id="1263636"/>
    <lineage>
        <taxon>Bacteria</taxon>
        <taxon>Bacillati</taxon>
        <taxon>Actinomycetota</taxon>
        <taxon>Actinomycetes</taxon>
        <taxon>Micrococcales</taxon>
        <taxon>Microbacteriaceae</taxon>
        <taxon>Microbacterium</taxon>
    </lineage>
</organism>
<feature type="transmembrane region" description="Helical" evidence="5">
    <location>
        <begin position="53"/>
        <end position="72"/>
    </location>
</feature>
<evidence type="ECO:0000313" key="7">
    <source>
        <dbReference type="EMBL" id="TQM27832.1"/>
    </source>
</evidence>
<keyword evidence="3 5" id="KW-1133">Transmembrane helix</keyword>
<evidence type="ECO:0000256" key="4">
    <source>
        <dbReference type="ARBA" id="ARBA00023136"/>
    </source>
</evidence>
<evidence type="ECO:0000256" key="1">
    <source>
        <dbReference type="ARBA" id="ARBA00004141"/>
    </source>
</evidence>
<accession>A0A543F1X5</accession>